<name>A0A7G9FUK6_9FIRM</name>
<gene>
    <name evidence="1" type="ORF">H9Q77_14395</name>
</gene>
<protein>
    <submittedName>
        <fullName evidence="1">Uncharacterized protein</fullName>
    </submittedName>
</protein>
<organism evidence="1 2">
    <name type="scientific">Simiaoa sunii</name>
    <dbReference type="NCBI Taxonomy" id="2763672"/>
    <lineage>
        <taxon>Bacteria</taxon>
        <taxon>Bacillati</taxon>
        <taxon>Bacillota</taxon>
        <taxon>Clostridia</taxon>
        <taxon>Lachnospirales</taxon>
        <taxon>Lachnospiraceae</taxon>
        <taxon>Simiaoa</taxon>
    </lineage>
</organism>
<evidence type="ECO:0000313" key="1">
    <source>
        <dbReference type="EMBL" id="QNM02238.1"/>
    </source>
</evidence>
<keyword evidence="2" id="KW-1185">Reference proteome</keyword>
<evidence type="ECO:0000313" key="2">
    <source>
        <dbReference type="Proteomes" id="UP000515981"/>
    </source>
</evidence>
<reference evidence="1 2" key="1">
    <citation type="submission" date="2020-08" db="EMBL/GenBank/DDBJ databases">
        <authorList>
            <person name="Liu C."/>
            <person name="Sun Q."/>
        </authorList>
    </citation>
    <scope>NUCLEOTIDE SEQUENCE [LARGE SCALE GENOMIC DNA]</scope>
    <source>
        <strain evidence="1 2">NSJ-8</strain>
    </source>
</reference>
<dbReference type="AlphaFoldDB" id="A0A7G9FUK6"/>
<dbReference type="Proteomes" id="UP000515981">
    <property type="component" value="Chromosome"/>
</dbReference>
<dbReference type="SUPFAM" id="SSF82171">
    <property type="entry name" value="DPP6 N-terminal domain-like"/>
    <property type="match status" value="1"/>
</dbReference>
<dbReference type="RefSeq" id="WP_249325992.1">
    <property type="nucleotide sequence ID" value="NZ_CP060633.1"/>
</dbReference>
<dbReference type="KEGG" id="ssun:H9Q77_14395"/>
<proteinExistence type="predicted"/>
<accession>A0A7G9FUK6</accession>
<dbReference type="EMBL" id="CP060633">
    <property type="protein sequence ID" value="QNM02238.1"/>
    <property type="molecule type" value="Genomic_DNA"/>
</dbReference>
<sequence length="251" mass="28544">MVFDVSERTETETLAQLDLDGDGVPEKISLHPAEQVTGYSFEEYMICVNLGLGQMNCYDLQDAVLEIDGQTAEIPDSTGNMSNSIFAFSPDGEQLLIALYDDGESADPLTRIYHYEDGKLVETDRLAQDLRKAWIQDGQMVITEPYFAVQNDYIQKIYQVTSNGRLREVPQEEYVLSAWEEVELRQDITLYRTPDGDETFVLPKGSKVRMTKLDATQDWICIEITDGVKGWFRLQDGKDYSDYFSGLYFAG</sequence>